<reference evidence="1" key="1">
    <citation type="journal article" date="2015" name="Nature">
        <title>Complex archaea that bridge the gap between prokaryotes and eukaryotes.</title>
        <authorList>
            <person name="Spang A."/>
            <person name="Saw J.H."/>
            <person name="Jorgensen S.L."/>
            <person name="Zaremba-Niedzwiedzka K."/>
            <person name="Martijn J."/>
            <person name="Lind A.E."/>
            <person name="van Eijk R."/>
            <person name="Schleper C."/>
            <person name="Guy L."/>
            <person name="Ettema T.J."/>
        </authorList>
    </citation>
    <scope>NUCLEOTIDE SEQUENCE</scope>
</reference>
<gene>
    <name evidence="1" type="ORF">LCGC14_2231030</name>
</gene>
<dbReference type="AlphaFoldDB" id="A0A0F9D847"/>
<feature type="non-terminal residue" evidence="1">
    <location>
        <position position="1"/>
    </location>
</feature>
<accession>A0A0F9D847</accession>
<sequence>GEYPEIMETLEFLMDKLVTTKHGLPILQSLFNDSRSNKIEAT</sequence>
<comment type="caution">
    <text evidence="1">The sequence shown here is derived from an EMBL/GenBank/DDBJ whole genome shotgun (WGS) entry which is preliminary data.</text>
</comment>
<organism evidence="1">
    <name type="scientific">marine sediment metagenome</name>
    <dbReference type="NCBI Taxonomy" id="412755"/>
    <lineage>
        <taxon>unclassified sequences</taxon>
        <taxon>metagenomes</taxon>
        <taxon>ecological metagenomes</taxon>
    </lineage>
</organism>
<name>A0A0F9D847_9ZZZZ</name>
<proteinExistence type="predicted"/>
<dbReference type="EMBL" id="LAZR01030010">
    <property type="protein sequence ID" value="KKL57878.1"/>
    <property type="molecule type" value="Genomic_DNA"/>
</dbReference>
<evidence type="ECO:0000313" key="1">
    <source>
        <dbReference type="EMBL" id="KKL57878.1"/>
    </source>
</evidence>
<protein>
    <submittedName>
        <fullName evidence="1">Uncharacterized protein</fullName>
    </submittedName>
</protein>